<dbReference type="GO" id="GO:0003723">
    <property type="term" value="F:RNA binding"/>
    <property type="evidence" value="ECO:0007669"/>
    <property type="project" value="InterPro"/>
</dbReference>
<keyword evidence="6 12" id="KW-0934">Plastid</keyword>
<dbReference type="Gene3D" id="2.30.30.30">
    <property type="match status" value="1"/>
</dbReference>
<evidence type="ECO:0000256" key="5">
    <source>
        <dbReference type="ARBA" id="ARBA00022528"/>
    </source>
</evidence>
<protein>
    <recommendedName>
        <fullName evidence="9">Large ribosomal subunit protein uL24c</fullName>
    </recommendedName>
</protein>
<dbReference type="InterPro" id="IPR057264">
    <property type="entry name" value="Ribosomal_uL24_C"/>
</dbReference>
<comment type="subunit">
    <text evidence="4">Part of the 50S ribosomal subunit.</text>
</comment>
<dbReference type="EMBL" id="KU255795">
    <property type="protein sequence ID" value="ANS72258.1"/>
    <property type="molecule type" value="Genomic_DNA"/>
</dbReference>
<evidence type="ECO:0000256" key="6">
    <source>
        <dbReference type="ARBA" id="ARBA00022640"/>
    </source>
</evidence>
<gene>
    <name evidence="12" type="primary">rpl24</name>
</gene>
<sequence length="78" mass="8848">MKKIKLHIKIGERVKVISGQEKGKVGLVKKIVRPKNKLIIQGINIKTKHIKSNRPGEDGEIKRIEFPIDSSNVSSYEE</sequence>
<dbReference type="Pfam" id="PF00467">
    <property type="entry name" value="KOW"/>
    <property type="match status" value="1"/>
</dbReference>
<proteinExistence type="inferred from homology"/>
<dbReference type="CDD" id="cd06089">
    <property type="entry name" value="KOW_RPL26"/>
    <property type="match status" value="1"/>
</dbReference>
<evidence type="ECO:0000256" key="2">
    <source>
        <dbReference type="ARBA" id="ARBA00004229"/>
    </source>
</evidence>
<evidence type="ECO:0000256" key="1">
    <source>
        <dbReference type="ARBA" id="ARBA00004072"/>
    </source>
</evidence>
<feature type="domain" description="KOW" evidence="10">
    <location>
        <begin position="11"/>
        <end position="40"/>
    </location>
</feature>
<feature type="domain" description="Large ribosomal subunit protein uL24 C-terminal" evidence="11">
    <location>
        <begin position="43"/>
        <end position="76"/>
    </location>
</feature>
<dbReference type="NCBIfam" id="TIGR01079">
    <property type="entry name" value="rplX_bact"/>
    <property type="match status" value="1"/>
</dbReference>
<comment type="subcellular location">
    <subcellularLocation>
        <location evidence="2">Plastid</location>
        <location evidence="2">Chloroplast</location>
    </subcellularLocation>
</comment>
<accession>A0A1L2F1P5</accession>
<dbReference type="GO" id="GO:0009507">
    <property type="term" value="C:chloroplast"/>
    <property type="evidence" value="ECO:0007669"/>
    <property type="project" value="UniProtKB-SubCell"/>
</dbReference>
<comment type="function">
    <text evidence="1">One of two assembly initiator proteins, it binds directly to the 5'-end of the 23S rRNA, where it nucleates assembly of the 50S subunit.</text>
</comment>
<evidence type="ECO:0000256" key="4">
    <source>
        <dbReference type="ARBA" id="ARBA00011838"/>
    </source>
</evidence>
<keyword evidence="7 12" id="KW-0689">Ribosomal protein</keyword>
<dbReference type="SUPFAM" id="SSF50104">
    <property type="entry name" value="Translation proteins SH3-like domain"/>
    <property type="match status" value="1"/>
</dbReference>
<dbReference type="InterPro" id="IPR008991">
    <property type="entry name" value="Translation_prot_SH3-like_sf"/>
</dbReference>
<dbReference type="PANTHER" id="PTHR12903">
    <property type="entry name" value="MITOCHONDRIAL RIBOSOMAL PROTEIN L24"/>
    <property type="match status" value="1"/>
</dbReference>
<dbReference type="InterPro" id="IPR005824">
    <property type="entry name" value="KOW"/>
</dbReference>
<dbReference type="GO" id="GO:0003735">
    <property type="term" value="F:structural constituent of ribosome"/>
    <property type="evidence" value="ECO:0007669"/>
    <property type="project" value="InterPro"/>
</dbReference>
<name>A0A1L2F1P5_9PHAE</name>
<evidence type="ECO:0000313" key="12">
    <source>
        <dbReference type="EMBL" id="ANS72258.1"/>
    </source>
</evidence>
<dbReference type="InterPro" id="IPR014722">
    <property type="entry name" value="Rib_uL2_dom2"/>
</dbReference>
<dbReference type="InterPro" id="IPR041988">
    <property type="entry name" value="Ribosomal_uL24_KOW"/>
</dbReference>
<dbReference type="AlphaFoldDB" id="A0A1L2F1P5"/>
<dbReference type="GO" id="GO:0005840">
    <property type="term" value="C:ribosome"/>
    <property type="evidence" value="ECO:0007669"/>
    <property type="project" value="UniProtKB-KW"/>
</dbReference>
<evidence type="ECO:0000259" key="10">
    <source>
        <dbReference type="Pfam" id="PF00467"/>
    </source>
</evidence>
<dbReference type="GeneID" id="30685479"/>
<comment type="similarity">
    <text evidence="3">Belongs to the universal ribosomal protein uL24 family.</text>
</comment>
<dbReference type="GO" id="GO:0006412">
    <property type="term" value="P:translation"/>
    <property type="evidence" value="ECO:0007669"/>
    <property type="project" value="InterPro"/>
</dbReference>
<evidence type="ECO:0000259" key="11">
    <source>
        <dbReference type="Pfam" id="PF17136"/>
    </source>
</evidence>
<keyword evidence="8" id="KW-0687">Ribonucleoprotein</keyword>
<dbReference type="Pfam" id="PF17136">
    <property type="entry name" value="ribosomal_L24"/>
    <property type="match status" value="1"/>
</dbReference>
<evidence type="ECO:0000256" key="3">
    <source>
        <dbReference type="ARBA" id="ARBA00010618"/>
    </source>
</evidence>
<evidence type="ECO:0000256" key="9">
    <source>
        <dbReference type="ARBA" id="ARBA00035282"/>
    </source>
</evidence>
<dbReference type="InterPro" id="IPR003256">
    <property type="entry name" value="Ribosomal_uL24"/>
</dbReference>
<evidence type="ECO:0000256" key="8">
    <source>
        <dbReference type="ARBA" id="ARBA00023274"/>
    </source>
</evidence>
<reference evidence="12" key="1">
    <citation type="submission" date="2015-12" db="EMBL/GenBank/DDBJ databases">
        <title>Complete organellar genomes of the endangered brown algae Coccophora langsdorfii.</title>
        <authorList>
            <person name="Graf L."/>
        </authorList>
    </citation>
    <scope>NUCLEOTIDE SEQUENCE</scope>
</reference>
<organism evidence="12">
    <name type="scientific">Coccophora langsdorfii</name>
    <dbReference type="NCBI Taxonomy" id="74099"/>
    <lineage>
        <taxon>Eukaryota</taxon>
        <taxon>Sar</taxon>
        <taxon>Stramenopiles</taxon>
        <taxon>Ochrophyta</taxon>
        <taxon>PX clade</taxon>
        <taxon>Phaeophyceae</taxon>
        <taxon>Fucales</taxon>
        <taxon>Sargassaceae</taxon>
        <taxon>Coccophora</taxon>
    </lineage>
</organism>
<evidence type="ECO:0000256" key="7">
    <source>
        <dbReference type="ARBA" id="ARBA00022980"/>
    </source>
</evidence>
<dbReference type="RefSeq" id="YP_009330486.1">
    <property type="nucleotide sequence ID" value="NC_032288.1"/>
</dbReference>
<dbReference type="GO" id="GO:1990904">
    <property type="term" value="C:ribonucleoprotein complex"/>
    <property type="evidence" value="ECO:0007669"/>
    <property type="project" value="UniProtKB-KW"/>
</dbReference>
<geneLocation type="plastid" evidence="12"/>
<dbReference type="HAMAP" id="MF_01326_B">
    <property type="entry name" value="Ribosomal_uL24_B"/>
    <property type="match status" value="1"/>
</dbReference>
<keyword evidence="5" id="KW-0150">Chloroplast</keyword>